<feature type="transmembrane region" description="Helical" evidence="11">
    <location>
        <begin position="395"/>
        <end position="415"/>
    </location>
</feature>
<comment type="subcellular location">
    <subcellularLocation>
        <location evidence="10">Cell inner membrane</location>
        <topology evidence="10">Multi-pass membrane protein</topology>
    </subcellularLocation>
    <subcellularLocation>
        <location evidence="1">Cell membrane</location>
        <topology evidence="1">Multi-pass membrane protein</topology>
    </subcellularLocation>
</comment>
<evidence type="ECO:0000313" key="12">
    <source>
        <dbReference type="EMBL" id="MCZ4298612.1"/>
    </source>
</evidence>
<evidence type="ECO:0000256" key="8">
    <source>
        <dbReference type="ARBA" id="ARBA00023065"/>
    </source>
</evidence>
<keyword evidence="9 10" id="KW-0472">Membrane</keyword>
<accession>A0ABT4LW73</accession>
<evidence type="ECO:0000256" key="1">
    <source>
        <dbReference type="ARBA" id="ARBA00004651"/>
    </source>
</evidence>
<comment type="similarity">
    <text evidence="10">Belongs to the TrkH potassium transport family.</text>
</comment>
<feature type="transmembrane region" description="Helical" evidence="11">
    <location>
        <begin position="454"/>
        <end position="477"/>
    </location>
</feature>
<sequence length="484" mass="51539">MQIRAVIFAIGIMVALLGAAMIPSALLDIADNSDQWPIFLVSSAVSILIGAGLAVLSGGAPPSTGAREAFLLTVVIWIALPLIATIPFISYGMNFTDSMFEAVSGLTTTGATVMTGLDSTPRGILLWRAILQWIGGIGIIVTAIVILPMLRVGGMQLFQIESSDVSGKFLPRITEITAQTGIVYLLISAICAIAYAACGMTAFDAIAHAMTTMSAGGYSTHDASFGYFSDTPAAYAATFFMFVAGLPFSLLTLLILHGRWRPFASDPQPRLYFWLALLFALVIVIWHEAVVDPPIFDHVFHGFRQALFNIISIMTGTGYASAPYDTWGSPVTVIFLAATFLGGCAGSAACGIKMFRLEISFKAVAAYAAQIVRPNRIVRVRYAGRVVSSDTLQSVMVFVFLYLATFVVAAVLLSLTGMDPLSAISGAATSVSNVGPGLGPEIGPSSTFQNIPTAAKWICLTTMLLGRLEFVAVFTLMTSRFWRG</sequence>
<evidence type="ECO:0000313" key="13">
    <source>
        <dbReference type="Proteomes" id="UP001083770"/>
    </source>
</evidence>
<dbReference type="EMBL" id="JAPWGW010000003">
    <property type="protein sequence ID" value="MCZ4298612.1"/>
    <property type="molecule type" value="Genomic_DNA"/>
</dbReference>
<keyword evidence="10" id="KW-0997">Cell inner membrane</keyword>
<evidence type="ECO:0000256" key="9">
    <source>
        <dbReference type="ARBA" id="ARBA00023136"/>
    </source>
</evidence>
<evidence type="ECO:0000256" key="7">
    <source>
        <dbReference type="ARBA" id="ARBA00022989"/>
    </source>
</evidence>
<dbReference type="PANTHER" id="PTHR32024:SF3">
    <property type="entry name" value="TRK SYSTEM POTASSIUM UPTAKE PROTEIN"/>
    <property type="match status" value="1"/>
</dbReference>
<feature type="transmembrane region" description="Helical" evidence="11">
    <location>
        <begin position="331"/>
        <end position="352"/>
    </location>
</feature>
<dbReference type="PIRSF" id="PIRSF006247">
    <property type="entry name" value="TrkH"/>
    <property type="match status" value="1"/>
</dbReference>
<feature type="transmembrane region" description="Helical" evidence="11">
    <location>
        <begin position="269"/>
        <end position="287"/>
    </location>
</feature>
<proteinExistence type="inferred from homology"/>
<feature type="transmembrane region" description="Helical" evidence="11">
    <location>
        <begin position="69"/>
        <end position="89"/>
    </location>
</feature>
<keyword evidence="8 10" id="KW-0406">Ion transport</keyword>
<dbReference type="InterPro" id="IPR004772">
    <property type="entry name" value="TrkH"/>
</dbReference>
<evidence type="ECO:0000256" key="4">
    <source>
        <dbReference type="ARBA" id="ARBA00022538"/>
    </source>
</evidence>
<evidence type="ECO:0000256" key="6">
    <source>
        <dbReference type="ARBA" id="ARBA00022958"/>
    </source>
</evidence>
<feature type="transmembrane region" description="Helical" evidence="11">
    <location>
        <begin position="182"/>
        <end position="203"/>
    </location>
</feature>
<dbReference type="RefSeq" id="WP_269402682.1">
    <property type="nucleotide sequence ID" value="NZ_JAPWGW010000003.1"/>
</dbReference>
<protein>
    <recommendedName>
        <fullName evidence="10">Trk system potassium uptake protein</fullName>
    </recommendedName>
</protein>
<reference evidence="12" key="1">
    <citation type="submission" date="2022-12" db="EMBL/GenBank/DDBJ databases">
        <title>Bacterial isolates from different developmental stages of Nematostella vectensis.</title>
        <authorList>
            <person name="Fraune S."/>
        </authorList>
    </citation>
    <scope>NUCLEOTIDE SEQUENCE</scope>
    <source>
        <strain evidence="12">G21632-S1</strain>
    </source>
</reference>
<name>A0ABT4LW73_9PROT</name>
<keyword evidence="6 10" id="KW-0630">Potassium</keyword>
<keyword evidence="13" id="KW-1185">Reference proteome</keyword>
<evidence type="ECO:0000256" key="11">
    <source>
        <dbReference type="SAM" id="Phobius"/>
    </source>
</evidence>
<dbReference type="InterPro" id="IPR003445">
    <property type="entry name" value="Cat_transpt"/>
</dbReference>
<evidence type="ECO:0000256" key="5">
    <source>
        <dbReference type="ARBA" id="ARBA00022692"/>
    </source>
</evidence>
<dbReference type="Proteomes" id="UP001083770">
    <property type="component" value="Unassembled WGS sequence"/>
</dbReference>
<gene>
    <name evidence="12" type="ORF">O4G74_11120</name>
</gene>
<keyword evidence="3 10" id="KW-1003">Cell membrane</keyword>
<comment type="function">
    <text evidence="10">Low-affinity potassium transport system. Interacts with Trk system potassium uptake protein TrkA.</text>
</comment>
<evidence type="ECO:0000256" key="10">
    <source>
        <dbReference type="PIRNR" id="PIRNR006247"/>
    </source>
</evidence>
<evidence type="ECO:0000256" key="3">
    <source>
        <dbReference type="ARBA" id="ARBA00022475"/>
    </source>
</evidence>
<comment type="caution">
    <text evidence="12">The sequence shown here is derived from an EMBL/GenBank/DDBJ whole genome shotgun (WGS) entry which is preliminary data.</text>
</comment>
<keyword evidence="2 10" id="KW-0813">Transport</keyword>
<feature type="transmembrane region" description="Helical" evidence="11">
    <location>
        <begin position="38"/>
        <end position="57"/>
    </location>
</feature>
<keyword evidence="7 11" id="KW-1133">Transmembrane helix</keyword>
<dbReference type="Pfam" id="PF02386">
    <property type="entry name" value="TrkH"/>
    <property type="match status" value="1"/>
</dbReference>
<keyword evidence="5 11" id="KW-0812">Transmembrane</keyword>
<feature type="transmembrane region" description="Helical" evidence="11">
    <location>
        <begin position="7"/>
        <end position="26"/>
    </location>
</feature>
<evidence type="ECO:0000256" key="2">
    <source>
        <dbReference type="ARBA" id="ARBA00022448"/>
    </source>
</evidence>
<feature type="transmembrane region" description="Helical" evidence="11">
    <location>
        <begin position="130"/>
        <end position="150"/>
    </location>
</feature>
<dbReference type="PANTHER" id="PTHR32024">
    <property type="entry name" value="TRK SYSTEM POTASSIUM UPTAKE PROTEIN TRKG-RELATED"/>
    <property type="match status" value="1"/>
</dbReference>
<feature type="transmembrane region" description="Helical" evidence="11">
    <location>
        <begin position="233"/>
        <end position="257"/>
    </location>
</feature>
<keyword evidence="4 10" id="KW-0633">Potassium transport</keyword>
<organism evidence="12 13">
    <name type="scientific">Henriciella marina</name>
    <dbReference type="NCBI Taxonomy" id="453851"/>
    <lineage>
        <taxon>Bacteria</taxon>
        <taxon>Pseudomonadati</taxon>
        <taxon>Pseudomonadota</taxon>
        <taxon>Alphaproteobacteria</taxon>
        <taxon>Hyphomonadales</taxon>
        <taxon>Hyphomonadaceae</taxon>
        <taxon>Henriciella</taxon>
    </lineage>
</organism>